<dbReference type="PROSITE" id="PS00409">
    <property type="entry name" value="PROKAR_NTER_METHYL"/>
    <property type="match status" value="1"/>
</dbReference>
<keyword evidence="1" id="KW-0488">Methylation</keyword>
<organism evidence="3 4">
    <name type="scientific">Candidatus Yonathbacteria bacterium RIFCSPLOWO2_01_FULL_47_33b</name>
    <dbReference type="NCBI Taxonomy" id="1802727"/>
    <lineage>
        <taxon>Bacteria</taxon>
        <taxon>Candidatus Yonathiibacteriota</taxon>
    </lineage>
</organism>
<evidence type="ECO:0000256" key="2">
    <source>
        <dbReference type="SAM" id="Phobius"/>
    </source>
</evidence>
<keyword evidence="2" id="KW-0812">Transmembrane</keyword>
<proteinExistence type="predicted"/>
<dbReference type="PRINTS" id="PR00813">
    <property type="entry name" value="BCTERIALGSPG"/>
</dbReference>
<dbReference type="Gene3D" id="3.30.700.10">
    <property type="entry name" value="Glycoprotein, Type 4 Pilin"/>
    <property type="match status" value="1"/>
</dbReference>
<dbReference type="SUPFAM" id="SSF54523">
    <property type="entry name" value="Pili subunits"/>
    <property type="match status" value="1"/>
</dbReference>
<protein>
    <recommendedName>
        <fullName evidence="5">Type II secretion system protein GspG C-terminal domain-containing protein</fullName>
    </recommendedName>
</protein>
<dbReference type="PANTHER" id="PTHR30093">
    <property type="entry name" value="GENERAL SECRETION PATHWAY PROTEIN G"/>
    <property type="match status" value="1"/>
</dbReference>
<keyword evidence="2" id="KW-1133">Transmembrane helix</keyword>
<evidence type="ECO:0008006" key="5">
    <source>
        <dbReference type="Google" id="ProtNLM"/>
    </source>
</evidence>
<gene>
    <name evidence="3" type="ORF">A2937_00460</name>
</gene>
<accession>A0A1G2SG78</accession>
<dbReference type="Proteomes" id="UP000177987">
    <property type="component" value="Unassembled WGS sequence"/>
</dbReference>
<dbReference type="GO" id="GO:0015627">
    <property type="term" value="C:type II protein secretion system complex"/>
    <property type="evidence" value="ECO:0007669"/>
    <property type="project" value="InterPro"/>
</dbReference>
<comment type="caution">
    <text evidence="3">The sequence shown here is derived from an EMBL/GenBank/DDBJ whole genome shotgun (WGS) entry which is preliminary data.</text>
</comment>
<dbReference type="GO" id="GO:0015628">
    <property type="term" value="P:protein secretion by the type II secretion system"/>
    <property type="evidence" value="ECO:0007669"/>
    <property type="project" value="InterPro"/>
</dbReference>
<dbReference type="InterPro" id="IPR045584">
    <property type="entry name" value="Pilin-like"/>
</dbReference>
<dbReference type="InterPro" id="IPR000983">
    <property type="entry name" value="Bac_GSPG_pilin"/>
</dbReference>
<dbReference type="InterPro" id="IPR012902">
    <property type="entry name" value="N_methyl_site"/>
</dbReference>
<dbReference type="EMBL" id="MHUW01000009">
    <property type="protein sequence ID" value="OHA83964.1"/>
    <property type="molecule type" value="Genomic_DNA"/>
</dbReference>
<dbReference type="NCBIfam" id="TIGR02532">
    <property type="entry name" value="IV_pilin_GFxxxE"/>
    <property type="match status" value="1"/>
</dbReference>
<keyword evidence="2" id="KW-0472">Membrane</keyword>
<dbReference type="STRING" id="1802727.A2937_00460"/>
<feature type="transmembrane region" description="Helical" evidence="2">
    <location>
        <begin position="12"/>
        <end position="33"/>
    </location>
</feature>
<reference evidence="3 4" key="1">
    <citation type="journal article" date="2016" name="Nat. Commun.">
        <title>Thousands of microbial genomes shed light on interconnected biogeochemical processes in an aquifer system.</title>
        <authorList>
            <person name="Anantharaman K."/>
            <person name="Brown C.T."/>
            <person name="Hug L.A."/>
            <person name="Sharon I."/>
            <person name="Castelle C.J."/>
            <person name="Probst A.J."/>
            <person name="Thomas B.C."/>
            <person name="Singh A."/>
            <person name="Wilkins M.J."/>
            <person name="Karaoz U."/>
            <person name="Brodie E.L."/>
            <person name="Williams K.H."/>
            <person name="Hubbard S.S."/>
            <person name="Banfield J.F."/>
        </authorList>
    </citation>
    <scope>NUCLEOTIDE SEQUENCE [LARGE SCALE GENOMIC DNA]</scope>
</reference>
<evidence type="ECO:0000256" key="1">
    <source>
        <dbReference type="ARBA" id="ARBA00022481"/>
    </source>
</evidence>
<evidence type="ECO:0000313" key="3">
    <source>
        <dbReference type="EMBL" id="OHA83964.1"/>
    </source>
</evidence>
<name>A0A1G2SG78_9BACT</name>
<sequence>MTNRNTNKGFTLIELLVVISIISLLSSVVLSAIKTARTRGADAAAQQTITQMKSALEFYYDKYGKYPPTPTGTTNDGLAALYGVTCWDCTGSAAPLDANRLSAVSEFMTPRPRATRNNPLCGDYFGYFYKVSPSGQSYKLALVCSMDITNIPPSMLDFSFVGITASVYAPDTAKTWGIYTTAASLNP</sequence>
<dbReference type="AlphaFoldDB" id="A0A1G2SG78"/>
<dbReference type="Pfam" id="PF07963">
    <property type="entry name" value="N_methyl"/>
    <property type="match status" value="1"/>
</dbReference>
<evidence type="ECO:0000313" key="4">
    <source>
        <dbReference type="Proteomes" id="UP000177987"/>
    </source>
</evidence>